<evidence type="ECO:0000313" key="5">
    <source>
        <dbReference type="Proteomes" id="UP000663870"/>
    </source>
</evidence>
<sequence length="575" mass="67077">MYRYGVECLFRFYTYDLEKHFHQHVFEDFQQETLCNHEAGQLYCLEKFWASLKYSREKPKINSKLEKILKKYRNLEDFRVDGVSFPQQFFPTKSNYTFEAIAAAVAKNSDTSNSLKPNEEFSVLRRIGIGLGIGGGVINCMLYNVDDGHRDVIFDRFQGVKLDVIEEGTHFMISWLHRPIIFDICRRPRSVPSIIEIKDLQTINITLRILYRPRAELLPKKRAAQFGLLLDDISITHLSFRSEFTSAVELKQVAQQDVEKQRFLVEKTEQSRQANVIGVEGDARTADLIGKALDEAGGDLIEFRRIEAAEGIANQLSKSRNIVYLPHGPQMNTKALYCPVFCSIKEKEDQISNSLDVIKDSSTIEMMNFDNLFRRFILTQSFVRGWRNPFYLQETFTYRREKIGKQKGNQNYINARFRSPLANYLPHLVIATAHFQRVLSRDQGFSRRRLFTAVPLINQYPIGSILLENPYYGLRKQPDLLYWCQKMKLTSAILHGFSLGGHMASLAFTKWPDLPSRQFYKNKASQTFYDYLRERNRSIDSNKIVLNLIKDMMRLLMDEFTSLYNYSCSIYFSWI</sequence>
<keyword evidence="5" id="KW-1185">Reference proteome</keyword>
<dbReference type="InterPro" id="IPR019149">
    <property type="entry name" value="ABHD18"/>
</dbReference>
<dbReference type="InterPro" id="IPR029058">
    <property type="entry name" value="AB_hydrolase_fold"/>
</dbReference>
<evidence type="ECO:0000256" key="1">
    <source>
        <dbReference type="ARBA" id="ARBA00009658"/>
    </source>
</evidence>
<dbReference type="SUPFAM" id="SSF53474">
    <property type="entry name" value="alpha/beta-Hydrolases"/>
    <property type="match status" value="1"/>
</dbReference>
<protein>
    <recommendedName>
        <fullName evidence="6">Prohibitin</fullName>
    </recommendedName>
</protein>
<evidence type="ECO:0000313" key="4">
    <source>
        <dbReference type="Proteomes" id="UP000663854"/>
    </source>
</evidence>
<dbReference type="GO" id="GO:0000339">
    <property type="term" value="F:RNA cap binding"/>
    <property type="evidence" value="ECO:0007669"/>
    <property type="project" value="InterPro"/>
</dbReference>
<accession>A0A815EYQ1</accession>
<dbReference type="PANTHER" id="PTHR23222:SF0">
    <property type="entry name" value="PROHIBITIN 1"/>
    <property type="match status" value="1"/>
</dbReference>
<dbReference type="CDD" id="cd03401">
    <property type="entry name" value="SPFH_prohibitin"/>
    <property type="match status" value="1"/>
</dbReference>
<gene>
    <name evidence="3" type="ORF">JXQ802_LOCUS46557</name>
    <name evidence="2" type="ORF">PYM288_LOCUS30784</name>
</gene>
<comment type="caution">
    <text evidence="2">The sequence shown here is derived from an EMBL/GenBank/DDBJ whole genome shotgun (WGS) entry which is preliminary data.</text>
</comment>
<evidence type="ECO:0008006" key="6">
    <source>
        <dbReference type="Google" id="ProtNLM"/>
    </source>
</evidence>
<comment type="similarity">
    <text evidence="1">Belongs to the prohibitin family.</text>
</comment>
<dbReference type="PANTHER" id="PTHR23222">
    <property type="entry name" value="PROHIBITIN"/>
    <property type="match status" value="1"/>
</dbReference>
<dbReference type="GO" id="GO:0048255">
    <property type="term" value="P:mRNA stabilization"/>
    <property type="evidence" value="ECO:0007669"/>
    <property type="project" value="InterPro"/>
</dbReference>
<evidence type="ECO:0000313" key="2">
    <source>
        <dbReference type="EMBL" id="CAF1318426.1"/>
    </source>
</evidence>
<organism evidence="2 4">
    <name type="scientific">Rotaria sordida</name>
    <dbReference type="NCBI Taxonomy" id="392033"/>
    <lineage>
        <taxon>Eukaryota</taxon>
        <taxon>Metazoa</taxon>
        <taxon>Spiralia</taxon>
        <taxon>Gnathifera</taxon>
        <taxon>Rotifera</taxon>
        <taxon>Eurotatoria</taxon>
        <taxon>Bdelloidea</taxon>
        <taxon>Philodinida</taxon>
        <taxon>Philodinidae</taxon>
        <taxon>Rotaria</taxon>
    </lineage>
</organism>
<dbReference type="EMBL" id="CAJNOH010002972">
    <property type="protein sequence ID" value="CAF1318426.1"/>
    <property type="molecule type" value="Genomic_DNA"/>
</dbReference>
<dbReference type="GO" id="GO:0005739">
    <property type="term" value="C:mitochondrion"/>
    <property type="evidence" value="ECO:0007669"/>
    <property type="project" value="TreeGrafter"/>
</dbReference>
<dbReference type="AlphaFoldDB" id="A0A815EYQ1"/>
<name>A0A815EYQ1_9BILA</name>
<dbReference type="Pfam" id="PF09752">
    <property type="entry name" value="ABHD18"/>
    <property type="match status" value="1"/>
</dbReference>
<dbReference type="EMBL" id="CAJNOL010004254">
    <property type="protein sequence ID" value="CAF1584245.1"/>
    <property type="molecule type" value="Genomic_DNA"/>
</dbReference>
<dbReference type="GO" id="GO:0007005">
    <property type="term" value="P:mitochondrion organization"/>
    <property type="evidence" value="ECO:0007669"/>
    <property type="project" value="TreeGrafter"/>
</dbReference>
<dbReference type="InterPro" id="IPR000163">
    <property type="entry name" value="Prohibitin"/>
</dbReference>
<proteinExistence type="inferred from homology"/>
<dbReference type="PRINTS" id="PR00679">
    <property type="entry name" value="PROHIBITIN"/>
</dbReference>
<dbReference type="GO" id="GO:0016020">
    <property type="term" value="C:membrane"/>
    <property type="evidence" value="ECO:0007669"/>
    <property type="project" value="InterPro"/>
</dbReference>
<dbReference type="Proteomes" id="UP000663854">
    <property type="component" value="Unassembled WGS sequence"/>
</dbReference>
<evidence type="ECO:0000313" key="3">
    <source>
        <dbReference type="EMBL" id="CAF1584245.1"/>
    </source>
</evidence>
<reference evidence="2" key="1">
    <citation type="submission" date="2021-02" db="EMBL/GenBank/DDBJ databases">
        <authorList>
            <person name="Nowell W R."/>
        </authorList>
    </citation>
    <scope>NUCLEOTIDE SEQUENCE</scope>
</reference>
<dbReference type="Pfam" id="PF21071">
    <property type="entry name" value="LARP1_HEAT"/>
    <property type="match status" value="1"/>
</dbReference>
<dbReference type="Proteomes" id="UP000663870">
    <property type="component" value="Unassembled WGS sequence"/>
</dbReference>
<dbReference type="InterPro" id="IPR006607">
    <property type="entry name" value="DM15"/>
</dbReference>